<sequence>MAGWIRAEQRDTRAPDRVVEDLIQLKRISGIAVYPFAPGIWLGRRQAHPALQLTSQHQDHHPASLVTARAPRSGAYGFDYTERRPPSGILSAFSPGILPPAGKNRPLKFKEAAFHGASRAFRLVDDAPRSGAYRFEYMEIIPASGTSSTFALGILPPAGKSCPLDSKRCYLAIMSYVAGRRRREAAPMLRFSHFQYPPSRIPDIFGNSIFRRPASKARNEANLSSPRAALFRSSKSKIKIKNLIFRRPPSADFVRVPANLNSDNNGFQAELVSRAQVLRKSNVFIVSIY</sequence>
<keyword evidence="2" id="KW-1185">Reference proteome</keyword>
<accession>A0AAW0ADM9</accession>
<reference evidence="1 2" key="1">
    <citation type="journal article" date="2024" name="J Genomics">
        <title>Draft genome sequencing and assembly of Favolaschia claudopus CIRM-BRFM 2984 isolated from oak limbs.</title>
        <authorList>
            <person name="Navarro D."/>
            <person name="Drula E."/>
            <person name="Chaduli D."/>
            <person name="Cazenave R."/>
            <person name="Ahrendt S."/>
            <person name="Wang J."/>
            <person name="Lipzen A."/>
            <person name="Daum C."/>
            <person name="Barry K."/>
            <person name="Grigoriev I.V."/>
            <person name="Favel A."/>
            <person name="Rosso M.N."/>
            <person name="Martin F."/>
        </authorList>
    </citation>
    <scope>NUCLEOTIDE SEQUENCE [LARGE SCALE GENOMIC DNA]</scope>
    <source>
        <strain evidence="1 2">CIRM-BRFM 2984</strain>
    </source>
</reference>
<proteinExistence type="predicted"/>
<organism evidence="1 2">
    <name type="scientific">Favolaschia claudopus</name>
    <dbReference type="NCBI Taxonomy" id="2862362"/>
    <lineage>
        <taxon>Eukaryota</taxon>
        <taxon>Fungi</taxon>
        <taxon>Dikarya</taxon>
        <taxon>Basidiomycota</taxon>
        <taxon>Agaricomycotina</taxon>
        <taxon>Agaricomycetes</taxon>
        <taxon>Agaricomycetidae</taxon>
        <taxon>Agaricales</taxon>
        <taxon>Marasmiineae</taxon>
        <taxon>Mycenaceae</taxon>
        <taxon>Favolaschia</taxon>
    </lineage>
</organism>
<protein>
    <submittedName>
        <fullName evidence="1">Uncharacterized protein</fullName>
    </submittedName>
</protein>
<dbReference type="AlphaFoldDB" id="A0AAW0ADM9"/>
<evidence type="ECO:0000313" key="2">
    <source>
        <dbReference type="Proteomes" id="UP001362999"/>
    </source>
</evidence>
<dbReference type="EMBL" id="JAWWNJ010000073">
    <property type="protein sequence ID" value="KAK7006992.1"/>
    <property type="molecule type" value="Genomic_DNA"/>
</dbReference>
<comment type="caution">
    <text evidence="1">The sequence shown here is derived from an EMBL/GenBank/DDBJ whole genome shotgun (WGS) entry which is preliminary data.</text>
</comment>
<evidence type="ECO:0000313" key="1">
    <source>
        <dbReference type="EMBL" id="KAK7006992.1"/>
    </source>
</evidence>
<dbReference type="Proteomes" id="UP001362999">
    <property type="component" value="Unassembled WGS sequence"/>
</dbReference>
<name>A0AAW0ADM9_9AGAR</name>
<gene>
    <name evidence="1" type="ORF">R3P38DRAFT_2793123</name>
</gene>